<dbReference type="EMBL" id="PXYK01000006">
    <property type="protein sequence ID" value="PSJ62481.1"/>
    <property type="molecule type" value="Genomic_DNA"/>
</dbReference>
<dbReference type="Pfam" id="PF01872">
    <property type="entry name" value="RibD_C"/>
    <property type="match status" value="1"/>
</dbReference>
<evidence type="ECO:0000313" key="3">
    <source>
        <dbReference type="Proteomes" id="UP000241229"/>
    </source>
</evidence>
<dbReference type="InterPro" id="IPR050765">
    <property type="entry name" value="Riboflavin_Biosynth_HTPR"/>
</dbReference>
<dbReference type="AlphaFoldDB" id="A0A2P7SJF5"/>
<gene>
    <name evidence="2" type="ORF">C7I84_07675</name>
</gene>
<dbReference type="GO" id="GO:0008703">
    <property type="term" value="F:5-amino-6-(5-phosphoribosylamino)uracil reductase activity"/>
    <property type="evidence" value="ECO:0007669"/>
    <property type="project" value="InterPro"/>
</dbReference>
<organism evidence="2 3">
    <name type="scientific">Kumtagia ephedrae</name>
    <dbReference type="NCBI Taxonomy" id="2116701"/>
    <lineage>
        <taxon>Bacteria</taxon>
        <taxon>Pseudomonadati</taxon>
        <taxon>Pseudomonadota</taxon>
        <taxon>Alphaproteobacteria</taxon>
        <taxon>Hyphomicrobiales</taxon>
        <taxon>Phyllobacteriaceae</taxon>
        <taxon>Kumtagia</taxon>
    </lineage>
</organism>
<sequence length="204" mass="22310">MRKVIAATFLSIDGVMQAPGGPEEDTDGGFKFGGWTFHYWDEMMGGIMDESFSQPFDLLLGRKTYDIFAAHWPRVPEDDAIGKKFNAITKYVATSTPRTLSWKNSEWLGEDAVAGVAKLKRQDGPDLLIQGSSQLVQALLKADLIDEYRLWTFPVVLGGGKRFFGEGSLSGGMKLLDSKASTTGVVISTYVRDGAVKQGSFALE</sequence>
<comment type="caution">
    <text evidence="2">The sequence shown here is derived from an EMBL/GenBank/DDBJ whole genome shotgun (WGS) entry which is preliminary data.</text>
</comment>
<dbReference type="Gene3D" id="3.40.430.10">
    <property type="entry name" value="Dihydrofolate Reductase, subunit A"/>
    <property type="match status" value="1"/>
</dbReference>
<proteinExistence type="predicted"/>
<dbReference type="InterPro" id="IPR024072">
    <property type="entry name" value="DHFR-like_dom_sf"/>
</dbReference>
<dbReference type="Proteomes" id="UP000241229">
    <property type="component" value="Unassembled WGS sequence"/>
</dbReference>
<dbReference type="RefSeq" id="WP_106771583.1">
    <property type="nucleotide sequence ID" value="NZ_PXYK01000006.1"/>
</dbReference>
<dbReference type="PANTHER" id="PTHR38011:SF2">
    <property type="entry name" value="BIFUNCTIONAL DEAMINASE-REDUCTASE DOMAIN PROTEIN"/>
    <property type="match status" value="1"/>
</dbReference>
<dbReference type="InterPro" id="IPR002734">
    <property type="entry name" value="RibDG_C"/>
</dbReference>
<name>A0A2P7SJF5_9HYPH</name>
<reference evidence="2 3" key="1">
    <citation type="submission" date="2018-03" db="EMBL/GenBank/DDBJ databases">
        <title>The draft genome of Mesorhizobium sp. 6GN-30.</title>
        <authorList>
            <person name="Liu L."/>
            <person name="Li L."/>
            <person name="Wang T."/>
            <person name="Zhang X."/>
            <person name="Liang L."/>
        </authorList>
    </citation>
    <scope>NUCLEOTIDE SEQUENCE [LARGE SCALE GENOMIC DNA]</scope>
    <source>
        <strain evidence="2 3">6GN30</strain>
    </source>
</reference>
<keyword evidence="3" id="KW-1185">Reference proteome</keyword>
<dbReference type="PANTHER" id="PTHR38011">
    <property type="entry name" value="DIHYDROFOLATE REDUCTASE FAMILY PROTEIN (AFU_ORTHOLOGUE AFUA_8G06820)"/>
    <property type="match status" value="1"/>
</dbReference>
<feature type="domain" description="Bacterial bifunctional deaminase-reductase C-terminal" evidence="1">
    <location>
        <begin position="2"/>
        <end position="186"/>
    </location>
</feature>
<evidence type="ECO:0000259" key="1">
    <source>
        <dbReference type="Pfam" id="PF01872"/>
    </source>
</evidence>
<protein>
    <submittedName>
        <fullName evidence="2">Riboflavin biosynthesis protein RibD</fullName>
    </submittedName>
</protein>
<accession>A0A2P7SJF5</accession>
<dbReference type="OrthoDB" id="7342392at2"/>
<dbReference type="GO" id="GO:0009231">
    <property type="term" value="P:riboflavin biosynthetic process"/>
    <property type="evidence" value="ECO:0007669"/>
    <property type="project" value="InterPro"/>
</dbReference>
<dbReference type="SUPFAM" id="SSF53597">
    <property type="entry name" value="Dihydrofolate reductase-like"/>
    <property type="match status" value="1"/>
</dbReference>
<evidence type="ECO:0000313" key="2">
    <source>
        <dbReference type="EMBL" id="PSJ62481.1"/>
    </source>
</evidence>